<dbReference type="InterPro" id="IPR052164">
    <property type="entry name" value="Anthracycline_SecMetBiosynth"/>
</dbReference>
<reference evidence="2 3" key="1">
    <citation type="submission" date="2018-08" db="EMBL/GenBank/DDBJ databases">
        <title>Streptomyces NEAU-D10 sp. nov., a novel Actinomycete isolated from soil.</title>
        <authorList>
            <person name="Jin L."/>
        </authorList>
    </citation>
    <scope>NUCLEOTIDE SEQUENCE [LARGE SCALE GENOMIC DNA]</scope>
    <source>
        <strain evidence="2 3">NEAU-D10</strain>
    </source>
</reference>
<dbReference type="EMBL" id="QUAC01000241">
    <property type="protein sequence ID" value="REK86665.1"/>
    <property type="molecule type" value="Genomic_DNA"/>
</dbReference>
<dbReference type="RefSeq" id="WP_128510506.1">
    <property type="nucleotide sequence ID" value="NZ_QUAC01000241.1"/>
</dbReference>
<dbReference type="InterPro" id="IPR029068">
    <property type="entry name" value="Glyas_Bleomycin-R_OHBP_Dase"/>
</dbReference>
<dbReference type="PANTHER" id="PTHR33993:SF14">
    <property type="entry name" value="GB|AAF24581.1"/>
    <property type="match status" value="1"/>
</dbReference>
<dbReference type="OrthoDB" id="9793039at2"/>
<feature type="domain" description="VOC" evidence="1">
    <location>
        <begin position="12"/>
        <end position="127"/>
    </location>
</feature>
<name>A0A371PW24_STRIH</name>
<dbReference type="CDD" id="cd07247">
    <property type="entry name" value="SgaA_N_like"/>
    <property type="match status" value="1"/>
</dbReference>
<dbReference type="Pfam" id="PF00903">
    <property type="entry name" value="Glyoxalase"/>
    <property type="match status" value="2"/>
</dbReference>
<dbReference type="PANTHER" id="PTHR33993">
    <property type="entry name" value="GLYOXALASE-RELATED"/>
    <property type="match status" value="1"/>
</dbReference>
<evidence type="ECO:0000259" key="1">
    <source>
        <dbReference type="PROSITE" id="PS51819"/>
    </source>
</evidence>
<protein>
    <submittedName>
        <fullName evidence="2">VOC family protein</fullName>
    </submittedName>
</protein>
<dbReference type="AlphaFoldDB" id="A0A371PW24"/>
<dbReference type="Gene3D" id="3.10.180.10">
    <property type="entry name" value="2,3-Dihydroxybiphenyl 1,2-Dioxygenase, domain 1"/>
    <property type="match status" value="2"/>
</dbReference>
<organism evidence="2 3">
    <name type="scientific">Streptomyces inhibens</name>
    <dbReference type="NCBI Taxonomy" id="2293571"/>
    <lineage>
        <taxon>Bacteria</taxon>
        <taxon>Bacillati</taxon>
        <taxon>Actinomycetota</taxon>
        <taxon>Actinomycetes</taxon>
        <taxon>Kitasatosporales</taxon>
        <taxon>Streptomycetaceae</taxon>
        <taxon>Streptomyces</taxon>
    </lineage>
</organism>
<dbReference type="InterPro" id="IPR037523">
    <property type="entry name" value="VOC_core"/>
</dbReference>
<accession>A0A371PW24</accession>
<dbReference type="SUPFAM" id="SSF54593">
    <property type="entry name" value="Glyoxalase/Bleomycin resistance protein/Dihydroxybiphenyl dioxygenase"/>
    <property type="match status" value="1"/>
</dbReference>
<dbReference type="PROSITE" id="PS51819">
    <property type="entry name" value="VOC"/>
    <property type="match status" value="2"/>
</dbReference>
<feature type="domain" description="VOC" evidence="1">
    <location>
        <begin position="141"/>
        <end position="254"/>
    </location>
</feature>
<dbReference type="Proteomes" id="UP000262477">
    <property type="component" value="Unassembled WGS sequence"/>
</dbReference>
<comment type="caution">
    <text evidence="2">The sequence shown here is derived from an EMBL/GenBank/DDBJ whole genome shotgun (WGS) entry which is preliminary data.</text>
</comment>
<dbReference type="InterPro" id="IPR004360">
    <property type="entry name" value="Glyas_Fos-R_dOase_dom"/>
</dbReference>
<evidence type="ECO:0000313" key="3">
    <source>
        <dbReference type="Proteomes" id="UP000262477"/>
    </source>
</evidence>
<proteinExistence type="predicted"/>
<sequence length="258" mass="27592">MSEISTNQPLGTPTWIDLAVPDLDRAKAFYRALFGWEYAERSTATGPFTMCLLRGRRVAALRAASAADVEGESWWHMYLATDDCDATAKRITDGGGTLLAPPSDVADLGRTAVVADPVGAHFSLWQGRTLPGCELVNEPCTLVRNDLVAPDPGPARRFYTGAFDFTLDGNDTLPPDFDFTFLRRPDGHEVGGVFGDPAAPAARWQTVFEVADTDDLVARAVAAGGTAGTPSDLPYGRIAEITDPFGTLFNVITRPAAA</sequence>
<keyword evidence="3" id="KW-1185">Reference proteome</keyword>
<evidence type="ECO:0000313" key="2">
    <source>
        <dbReference type="EMBL" id="REK86665.1"/>
    </source>
</evidence>
<gene>
    <name evidence="2" type="ORF">DY245_31015</name>
</gene>